<feature type="compositionally biased region" description="Polar residues" evidence="5">
    <location>
        <begin position="436"/>
        <end position="445"/>
    </location>
</feature>
<keyword evidence="3 6" id="KW-1133">Transmembrane helix</keyword>
<dbReference type="InterPro" id="IPR022596">
    <property type="entry name" value="GPR1/2/3_C"/>
</dbReference>
<keyword evidence="4 6" id="KW-0472">Membrane</keyword>
<sequence length="445" mass="49514">MSAVRVLSALGAFDEGGRDLLRRTLYGADGVTLDIDPLPSVQRKGLIAVSVMAVLSFLATLALILFISYRLVFWRGSYARYIGYNQYIILIYNLVLADLQQSLAFLICIKWIVDDKISADTAGCFLQGFWLQIGDPGSGLFVLAIAFHTFLIVALGQKPSHRVFVASVIGIWVFVAVLVIIPLASHGRYVFIPSGAWCWISEEYESIRLWTHYIWIFLAEFGTVCLYAIMWFQLRLRIKQSAILGSSHIESLKRLRRVIGYMVIYPIAYIVLSLPLAAGRMATAQGDGPSIAYFCVAGAMITSSGLVDALLYTLTRRNLIVESEPSNDRSYNHFASSKNRKTDNHLTTITADPKITRTDISALRKGRHDEDDDMEHTVRDGSTDNIVQSVGVELSPLGKVYQHTTIEITTEPAYPDEAEGSDRSSRDSDPHAGRANDSSSRMWGR</sequence>
<dbReference type="PANTHER" id="PTHR23112">
    <property type="entry name" value="G PROTEIN-COUPLED RECEPTOR 157-RELATED"/>
    <property type="match status" value="1"/>
</dbReference>
<accession>A0A1R3RH74</accession>
<gene>
    <name evidence="8" type="ORF">ASPCADRAFT_172679</name>
</gene>
<evidence type="ECO:0000256" key="6">
    <source>
        <dbReference type="SAM" id="Phobius"/>
    </source>
</evidence>
<dbReference type="PANTHER" id="PTHR23112:SF37">
    <property type="entry name" value="G PROTEIN-COUPLED RECEPTOR GPR1"/>
    <property type="match status" value="1"/>
</dbReference>
<keyword evidence="9" id="KW-1185">Reference proteome</keyword>
<evidence type="ECO:0000256" key="1">
    <source>
        <dbReference type="ARBA" id="ARBA00004141"/>
    </source>
</evidence>
<feature type="transmembrane region" description="Helical" evidence="6">
    <location>
        <begin position="163"/>
        <end position="184"/>
    </location>
</feature>
<dbReference type="Proteomes" id="UP000188318">
    <property type="component" value="Unassembled WGS sequence"/>
</dbReference>
<dbReference type="Pfam" id="PF11970">
    <property type="entry name" value="GPR_Gpa2_C"/>
    <property type="match status" value="1"/>
</dbReference>
<dbReference type="GO" id="GO:0004930">
    <property type="term" value="F:G protein-coupled receptor activity"/>
    <property type="evidence" value="ECO:0007669"/>
    <property type="project" value="TreeGrafter"/>
</dbReference>
<organism evidence="8 9">
    <name type="scientific">Aspergillus carbonarius (strain ITEM 5010)</name>
    <dbReference type="NCBI Taxonomy" id="602072"/>
    <lineage>
        <taxon>Eukaryota</taxon>
        <taxon>Fungi</taxon>
        <taxon>Dikarya</taxon>
        <taxon>Ascomycota</taxon>
        <taxon>Pezizomycotina</taxon>
        <taxon>Eurotiomycetes</taxon>
        <taxon>Eurotiomycetidae</taxon>
        <taxon>Eurotiales</taxon>
        <taxon>Aspergillaceae</taxon>
        <taxon>Aspergillus</taxon>
        <taxon>Aspergillus subgen. Circumdati</taxon>
    </lineage>
</organism>
<evidence type="ECO:0000313" key="8">
    <source>
        <dbReference type="EMBL" id="OOF93844.1"/>
    </source>
</evidence>
<evidence type="ECO:0000256" key="5">
    <source>
        <dbReference type="SAM" id="MobiDB-lite"/>
    </source>
</evidence>
<evidence type="ECO:0000256" key="4">
    <source>
        <dbReference type="ARBA" id="ARBA00023136"/>
    </source>
</evidence>
<dbReference type="STRING" id="602072.A0A1R3RH74"/>
<feature type="transmembrane region" description="Helical" evidence="6">
    <location>
        <begin position="290"/>
        <end position="314"/>
    </location>
</feature>
<dbReference type="VEuPathDB" id="FungiDB:ASPCADRAFT_172679"/>
<evidence type="ECO:0000256" key="2">
    <source>
        <dbReference type="ARBA" id="ARBA00022692"/>
    </source>
</evidence>
<protein>
    <recommendedName>
        <fullName evidence="7">G protein-coupled receptor GPR1/2/3 C-terminal domain-containing protein</fullName>
    </recommendedName>
</protein>
<feature type="compositionally biased region" description="Basic and acidic residues" evidence="5">
    <location>
        <begin position="420"/>
        <end position="434"/>
    </location>
</feature>
<feature type="region of interest" description="Disordered" evidence="5">
    <location>
        <begin position="406"/>
        <end position="445"/>
    </location>
</feature>
<comment type="subcellular location">
    <subcellularLocation>
        <location evidence="1">Membrane</location>
        <topology evidence="1">Multi-pass membrane protein</topology>
    </subcellularLocation>
</comment>
<dbReference type="EMBL" id="KV907503">
    <property type="protein sequence ID" value="OOF93844.1"/>
    <property type="molecule type" value="Genomic_DNA"/>
</dbReference>
<feature type="transmembrane region" description="Helical" evidence="6">
    <location>
        <begin position="258"/>
        <end position="278"/>
    </location>
</feature>
<dbReference type="SUPFAM" id="SSF81321">
    <property type="entry name" value="Family A G protein-coupled receptor-like"/>
    <property type="match status" value="1"/>
</dbReference>
<evidence type="ECO:0000313" key="9">
    <source>
        <dbReference type="Proteomes" id="UP000188318"/>
    </source>
</evidence>
<dbReference type="GO" id="GO:0007189">
    <property type="term" value="P:adenylate cyclase-activating G protein-coupled receptor signaling pathway"/>
    <property type="evidence" value="ECO:0007669"/>
    <property type="project" value="TreeGrafter"/>
</dbReference>
<dbReference type="OMA" id="GFWLQIG"/>
<evidence type="ECO:0000256" key="3">
    <source>
        <dbReference type="ARBA" id="ARBA00022989"/>
    </source>
</evidence>
<dbReference type="Gene3D" id="1.20.1070.10">
    <property type="entry name" value="Rhodopsin 7-helix transmembrane proteins"/>
    <property type="match status" value="1"/>
</dbReference>
<dbReference type="OrthoDB" id="100006at2759"/>
<feature type="transmembrane region" description="Helical" evidence="6">
    <location>
        <begin position="46"/>
        <end position="69"/>
    </location>
</feature>
<dbReference type="GO" id="GO:0005886">
    <property type="term" value="C:plasma membrane"/>
    <property type="evidence" value="ECO:0007669"/>
    <property type="project" value="TreeGrafter"/>
</dbReference>
<dbReference type="AlphaFoldDB" id="A0A1R3RH74"/>
<feature type="transmembrane region" description="Helical" evidence="6">
    <location>
        <begin position="213"/>
        <end position="232"/>
    </location>
</feature>
<feature type="domain" description="G protein-coupled receptor GPR1/2/3 C-terminal" evidence="7">
    <location>
        <begin position="251"/>
        <end position="319"/>
    </location>
</feature>
<reference evidence="9" key="1">
    <citation type="journal article" date="2017" name="Genome Biol.">
        <title>Comparative genomics reveals high biological diversity and specific adaptations in the industrially and medically important fungal genus Aspergillus.</title>
        <authorList>
            <person name="de Vries R.P."/>
            <person name="Riley R."/>
            <person name="Wiebenga A."/>
            <person name="Aguilar-Osorio G."/>
            <person name="Amillis S."/>
            <person name="Uchima C.A."/>
            <person name="Anderluh G."/>
            <person name="Asadollahi M."/>
            <person name="Askin M."/>
            <person name="Barry K."/>
            <person name="Battaglia E."/>
            <person name="Bayram O."/>
            <person name="Benocci T."/>
            <person name="Braus-Stromeyer S.A."/>
            <person name="Caldana C."/>
            <person name="Canovas D."/>
            <person name="Cerqueira G.C."/>
            <person name="Chen F."/>
            <person name="Chen W."/>
            <person name="Choi C."/>
            <person name="Clum A."/>
            <person name="Dos Santos R.A."/>
            <person name="Damasio A.R."/>
            <person name="Diallinas G."/>
            <person name="Emri T."/>
            <person name="Fekete E."/>
            <person name="Flipphi M."/>
            <person name="Freyberg S."/>
            <person name="Gallo A."/>
            <person name="Gournas C."/>
            <person name="Habgood R."/>
            <person name="Hainaut M."/>
            <person name="Harispe M.L."/>
            <person name="Henrissat B."/>
            <person name="Hilden K.S."/>
            <person name="Hope R."/>
            <person name="Hossain A."/>
            <person name="Karabika E."/>
            <person name="Karaffa L."/>
            <person name="Karanyi Z."/>
            <person name="Krasevec N."/>
            <person name="Kuo A."/>
            <person name="Kusch H."/>
            <person name="LaButti K."/>
            <person name="Lagendijk E.L."/>
            <person name="Lapidus A."/>
            <person name="Levasseur A."/>
            <person name="Lindquist E."/>
            <person name="Lipzen A."/>
            <person name="Logrieco A.F."/>
            <person name="MacCabe A."/>
            <person name="Maekelae M.R."/>
            <person name="Malavazi I."/>
            <person name="Melin P."/>
            <person name="Meyer V."/>
            <person name="Mielnichuk N."/>
            <person name="Miskei M."/>
            <person name="Molnar A.P."/>
            <person name="Mule G."/>
            <person name="Ngan C.Y."/>
            <person name="Orejas M."/>
            <person name="Orosz E."/>
            <person name="Ouedraogo J.P."/>
            <person name="Overkamp K.M."/>
            <person name="Park H.-S."/>
            <person name="Perrone G."/>
            <person name="Piumi F."/>
            <person name="Punt P.J."/>
            <person name="Ram A.F."/>
            <person name="Ramon A."/>
            <person name="Rauscher S."/>
            <person name="Record E."/>
            <person name="Riano-Pachon D.M."/>
            <person name="Robert V."/>
            <person name="Roehrig J."/>
            <person name="Ruller R."/>
            <person name="Salamov A."/>
            <person name="Salih N.S."/>
            <person name="Samson R.A."/>
            <person name="Sandor E."/>
            <person name="Sanguinetti M."/>
            <person name="Schuetze T."/>
            <person name="Sepcic K."/>
            <person name="Shelest E."/>
            <person name="Sherlock G."/>
            <person name="Sophianopoulou V."/>
            <person name="Squina F.M."/>
            <person name="Sun H."/>
            <person name="Susca A."/>
            <person name="Todd R.B."/>
            <person name="Tsang A."/>
            <person name="Unkles S.E."/>
            <person name="van de Wiele N."/>
            <person name="van Rossen-Uffink D."/>
            <person name="Oliveira J.V."/>
            <person name="Vesth T.C."/>
            <person name="Visser J."/>
            <person name="Yu J.-H."/>
            <person name="Zhou M."/>
            <person name="Andersen M.R."/>
            <person name="Archer D.B."/>
            <person name="Baker S.E."/>
            <person name="Benoit I."/>
            <person name="Brakhage A.A."/>
            <person name="Braus G.H."/>
            <person name="Fischer R."/>
            <person name="Frisvad J.C."/>
            <person name="Goldman G.H."/>
            <person name="Houbraken J."/>
            <person name="Oakley B."/>
            <person name="Pocsi I."/>
            <person name="Scazzocchio C."/>
            <person name="Seiboth B."/>
            <person name="vanKuyk P.A."/>
            <person name="Wortman J."/>
            <person name="Dyer P.S."/>
            <person name="Grigoriev I.V."/>
        </authorList>
    </citation>
    <scope>NUCLEOTIDE SEQUENCE [LARGE SCALE GENOMIC DNA]</scope>
    <source>
        <strain evidence="9">ITEM 5010</strain>
    </source>
</reference>
<name>A0A1R3RH74_ASPC5</name>
<keyword evidence="2 6" id="KW-0812">Transmembrane</keyword>
<feature type="transmembrane region" description="Helical" evidence="6">
    <location>
        <begin position="138"/>
        <end position="156"/>
    </location>
</feature>
<proteinExistence type="predicted"/>
<evidence type="ECO:0000259" key="7">
    <source>
        <dbReference type="Pfam" id="PF11970"/>
    </source>
</evidence>
<feature type="transmembrane region" description="Helical" evidence="6">
    <location>
        <begin position="90"/>
        <end position="113"/>
    </location>
</feature>